<evidence type="ECO:0000256" key="2">
    <source>
        <dbReference type="ARBA" id="ARBA00022692"/>
    </source>
</evidence>
<dbReference type="GO" id="GO:0005384">
    <property type="term" value="F:manganese ion transmembrane transporter activity"/>
    <property type="evidence" value="ECO:0007669"/>
    <property type="project" value="TreeGrafter"/>
</dbReference>
<feature type="region of interest" description="Disordered" evidence="5">
    <location>
        <begin position="1"/>
        <end position="108"/>
    </location>
</feature>
<dbReference type="PANTHER" id="PTHR11706">
    <property type="entry name" value="SOLUTE CARRIER PROTEIN FAMILY 11 MEMBER"/>
    <property type="match status" value="1"/>
</dbReference>
<proteinExistence type="predicted"/>
<comment type="subcellular location">
    <subcellularLocation>
        <location evidence="1">Membrane</location>
        <topology evidence="1">Multi-pass membrane protein</topology>
    </subcellularLocation>
</comment>
<feature type="transmembrane region" description="Helical" evidence="6">
    <location>
        <begin position="604"/>
        <end position="626"/>
    </location>
</feature>
<dbReference type="OrthoDB" id="409173at2759"/>
<protein>
    <recommendedName>
        <fullName evidence="9">Natural resistance-associated macrophage protein</fullName>
    </recommendedName>
</protein>
<feature type="transmembrane region" description="Helical" evidence="6">
    <location>
        <begin position="466"/>
        <end position="491"/>
    </location>
</feature>
<feature type="compositionally biased region" description="Basic and acidic residues" evidence="5">
    <location>
        <begin position="84"/>
        <end position="102"/>
    </location>
</feature>
<evidence type="ECO:0000313" key="8">
    <source>
        <dbReference type="Proteomes" id="UP000237438"/>
    </source>
</evidence>
<keyword evidence="4 6" id="KW-0472">Membrane</keyword>
<evidence type="ECO:0008006" key="9">
    <source>
        <dbReference type="Google" id="ProtNLM"/>
    </source>
</evidence>
<keyword evidence="3 6" id="KW-1133">Transmembrane helix</keyword>
<feature type="transmembrane region" description="Helical" evidence="6">
    <location>
        <begin position="307"/>
        <end position="326"/>
    </location>
</feature>
<feature type="transmembrane region" description="Helical" evidence="6">
    <location>
        <begin position="422"/>
        <end position="446"/>
    </location>
</feature>
<comment type="caution">
    <text evidence="7">The sequence shown here is derived from an EMBL/GenBank/DDBJ whole genome shotgun (WGS) entry which is preliminary data.</text>
</comment>
<feature type="transmembrane region" description="Helical" evidence="6">
    <location>
        <begin position="540"/>
        <end position="559"/>
    </location>
</feature>
<feature type="compositionally biased region" description="Basic and acidic residues" evidence="5">
    <location>
        <begin position="1"/>
        <end position="12"/>
    </location>
</feature>
<evidence type="ECO:0000256" key="1">
    <source>
        <dbReference type="ARBA" id="ARBA00004141"/>
    </source>
</evidence>
<sequence length="643" mass="71100">MNYSSRKDDNKDTTYTQSPTALTADPTVRENSNIRGKIRTILGNKNQGSNYEKNSTNFTENRVSDGTFDPDSDFSDSEDDDDDERRNEEKKGEESRDEEKRTYKLRRSRNLMDDEKGYDEKEYKIGEDDGDEKRDYLKSKLEYLTDIKLSKENVWNILATIKEYLKFVGPGFMISVAYIDPGNYSVNVSAGATFRFRLLYMGLISNLFSIFYHGLCVKLGSITGYNLAEACRAFLPRWLNMILYVIAEVSIIATDVTEVVGTGIAVSLLIPKIPLELACAMSILDVIFIKVVSGPDGKLKGLRAFEFFVMALVMGVVTCFCIQLCMMKSPNVGEVLSGYIPAGELLQPQGQVPTLYRPAFVYDSNFKFLYLGSGLIQPRLKQFDIDNGLISPEPDLSRKDRRVYKPSPEAINTCMRVFITEVVICLFIFALFVNSAILIIAGSSLYETPGNSADLFGIHDVLSTTVGPAAGTIFAFALLLSGGSAAIVCTLAGQMISSGAVQGNVSPWLRRLLTRALSTLPSIVIASMSGQQGLDHILDAAQVLLSLLLPFIIAPLIFFTSMDRYMTVRTQVNCIQSRSDARSGSISWDAEALPPIEIKMGNHWFTTTIAISMWLFIVALNGANIFGKVFSRTGVIHGGALMN</sequence>
<dbReference type="AlphaFoldDB" id="A0A2S4Q1A7"/>
<dbReference type="NCBIfam" id="NF037982">
    <property type="entry name" value="Nramp_1"/>
    <property type="match status" value="2"/>
</dbReference>
<feature type="transmembrane region" description="Helical" evidence="6">
    <location>
        <begin position="277"/>
        <end position="295"/>
    </location>
</feature>
<dbReference type="Pfam" id="PF01566">
    <property type="entry name" value="Nramp"/>
    <property type="match status" value="2"/>
</dbReference>
<dbReference type="GO" id="GO:0015086">
    <property type="term" value="F:cadmium ion transmembrane transporter activity"/>
    <property type="evidence" value="ECO:0007669"/>
    <property type="project" value="TreeGrafter"/>
</dbReference>
<organism evidence="7 8">
    <name type="scientific">Erysiphe pulchra</name>
    <dbReference type="NCBI Taxonomy" id="225359"/>
    <lineage>
        <taxon>Eukaryota</taxon>
        <taxon>Fungi</taxon>
        <taxon>Dikarya</taxon>
        <taxon>Ascomycota</taxon>
        <taxon>Pezizomycotina</taxon>
        <taxon>Leotiomycetes</taxon>
        <taxon>Erysiphales</taxon>
        <taxon>Erysiphaceae</taxon>
        <taxon>Erysiphe</taxon>
    </lineage>
</organism>
<evidence type="ECO:0000256" key="4">
    <source>
        <dbReference type="ARBA" id="ARBA00023136"/>
    </source>
</evidence>
<dbReference type="EMBL" id="PEDP01000037">
    <property type="protein sequence ID" value="POS88051.1"/>
    <property type="molecule type" value="Genomic_DNA"/>
</dbReference>
<dbReference type="GO" id="GO:0034755">
    <property type="term" value="P:iron ion transmembrane transport"/>
    <property type="evidence" value="ECO:0007669"/>
    <property type="project" value="TreeGrafter"/>
</dbReference>
<accession>A0A2S4Q1A7</accession>
<feature type="compositionally biased region" description="Acidic residues" evidence="5">
    <location>
        <begin position="68"/>
        <end position="83"/>
    </location>
</feature>
<feature type="compositionally biased region" description="Polar residues" evidence="5">
    <location>
        <begin position="43"/>
        <end position="61"/>
    </location>
</feature>
<feature type="transmembrane region" description="Helical" evidence="6">
    <location>
        <begin position="198"/>
        <end position="221"/>
    </location>
</feature>
<evidence type="ECO:0000256" key="3">
    <source>
        <dbReference type="ARBA" id="ARBA00022989"/>
    </source>
</evidence>
<dbReference type="PRINTS" id="PR00447">
    <property type="entry name" value="NATRESASSCMP"/>
</dbReference>
<keyword evidence="8" id="KW-1185">Reference proteome</keyword>
<gene>
    <name evidence="7" type="ORF">EPUL_000300</name>
</gene>
<feature type="transmembrane region" description="Helical" evidence="6">
    <location>
        <begin position="241"/>
        <end position="270"/>
    </location>
</feature>
<dbReference type="PANTHER" id="PTHR11706:SF101">
    <property type="entry name" value="MANGANESE TRANSPORTER SMF1"/>
    <property type="match status" value="1"/>
</dbReference>
<dbReference type="STRING" id="225359.A0A2S4Q1A7"/>
<name>A0A2S4Q1A7_9PEZI</name>
<dbReference type="Proteomes" id="UP000237438">
    <property type="component" value="Unassembled WGS sequence"/>
</dbReference>
<keyword evidence="2 6" id="KW-0812">Transmembrane</keyword>
<dbReference type="GO" id="GO:0030026">
    <property type="term" value="P:intracellular manganese ion homeostasis"/>
    <property type="evidence" value="ECO:0007669"/>
    <property type="project" value="TreeGrafter"/>
</dbReference>
<dbReference type="InterPro" id="IPR001046">
    <property type="entry name" value="NRAMP_fam"/>
</dbReference>
<reference evidence="7 8" key="1">
    <citation type="submission" date="2017-10" db="EMBL/GenBank/DDBJ databases">
        <title>Development of genomic resources for the powdery mildew, Erysiphe pulchra.</title>
        <authorList>
            <person name="Wadl P.A."/>
            <person name="Mack B.M."/>
            <person name="Moore G."/>
            <person name="Beltz S.B."/>
        </authorList>
    </citation>
    <scope>NUCLEOTIDE SEQUENCE [LARGE SCALE GENOMIC DNA]</scope>
    <source>
        <strain evidence="7">Cflorida</strain>
    </source>
</reference>
<dbReference type="NCBIfam" id="TIGR01197">
    <property type="entry name" value="nramp"/>
    <property type="match status" value="1"/>
</dbReference>
<evidence type="ECO:0000256" key="6">
    <source>
        <dbReference type="SAM" id="Phobius"/>
    </source>
</evidence>
<evidence type="ECO:0000256" key="5">
    <source>
        <dbReference type="SAM" id="MobiDB-lite"/>
    </source>
</evidence>
<dbReference type="GO" id="GO:0005886">
    <property type="term" value="C:plasma membrane"/>
    <property type="evidence" value="ECO:0007669"/>
    <property type="project" value="TreeGrafter"/>
</dbReference>
<evidence type="ECO:0000313" key="7">
    <source>
        <dbReference type="EMBL" id="POS88051.1"/>
    </source>
</evidence>